<evidence type="ECO:0000259" key="3">
    <source>
        <dbReference type="PROSITE" id="PS50948"/>
    </source>
</evidence>
<dbReference type="InterPro" id="IPR052774">
    <property type="entry name" value="Celegans_DevNeuronal_Protein"/>
</dbReference>
<dbReference type="InterPro" id="IPR001507">
    <property type="entry name" value="ZP_dom"/>
</dbReference>
<feature type="domain" description="Apple" evidence="3">
    <location>
        <begin position="23"/>
        <end position="110"/>
    </location>
</feature>
<feature type="domain" description="Apple" evidence="3">
    <location>
        <begin position="118"/>
        <end position="208"/>
    </location>
</feature>
<keyword evidence="2" id="KW-0472">Membrane</keyword>
<dbReference type="SUPFAM" id="SSF57414">
    <property type="entry name" value="Hairpin loop containing domain-like"/>
    <property type="match status" value="3"/>
</dbReference>
<dbReference type="Pfam" id="PF00024">
    <property type="entry name" value="PAN_1"/>
    <property type="match status" value="3"/>
</dbReference>
<sequence>MSSSSISVVKSQVSSSDLNYDDCSTTNGTITFELITGFVFTSSTDTVTMMIPGVLHLAECLDHCRQNQTCNSLNFETGLCVLLSSSALQLPDALTPSQFPVFTIYAQKICLKNLSTSCANNGWAFERVSGFELREHEKRLLQAPTSQDCMQACVWEQKFQCRSINYESKTGECWLSDMNRHTVNINTEIRSQKYGPSSGNIDYYEFNCVQEPKRLCDFKPIHGRILKTVDSVYQNITTIEECQRQCLQGPYKCHSYDYGDPSNPVCRTSHLDKISLAHIDNPYIEIAGASTYELQACYDVNIHCESREMVAKVRSSKIFDGKIYAKRKPYHCMTDVNESLEFEIHMGYNDLECDVQQTSRGQYTNDIVIQHHDMIVTTQDLGLNINCKYDLSNQSISNNVNLDITGNLQPIGTHSAVVDSPNVTMTIVDMDGANVRAAKVGDQLVLRFEIVDQSTPYELFVRELIALDGSDMSEFVLIDSDGCPTDVAIMKPVLKSRESAKTLETSFEAFKFPSSDIVQFKALITPCITNCEPINCNLNLPNGRTSQSISYGRRRRRRSPSNADDNNKSDINDPRQNVIVVESLSVTDKFAVKDGKKRNKIEQNNHSEVYADFEDSISINGLPRMEITSPCVNVISLMIFAVAFLVCQTILIISWSYIWSKKRKNSLLENELIYGKASSASTQWSLVPSTKSINRMPITKRTCGPLQSSSIVYSVPSRQHGYFS</sequence>
<dbReference type="Pfam" id="PF25057">
    <property type="entry name" value="CUT_N"/>
    <property type="match status" value="1"/>
</dbReference>
<dbReference type="SMART" id="SM00473">
    <property type="entry name" value="PAN_AP"/>
    <property type="match status" value="3"/>
</dbReference>
<comment type="caution">
    <text evidence="5">The sequence shown here is derived from an EMBL/GenBank/DDBJ whole genome shotgun (WGS) entry which is preliminary data.</text>
</comment>
<organism evidence="5 6">
    <name type="scientific">Dermatophagoides farinae</name>
    <name type="common">American house dust mite</name>
    <dbReference type="NCBI Taxonomy" id="6954"/>
    <lineage>
        <taxon>Eukaryota</taxon>
        <taxon>Metazoa</taxon>
        <taxon>Ecdysozoa</taxon>
        <taxon>Arthropoda</taxon>
        <taxon>Chelicerata</taxon>
        <taxon>Arachnida</taxon>
        <taxon>Acari</taxon>
        <taxon>Acariformes</taxon>
        <taxon>Sarcoptiformes</taxon>
        <taxon>Astigmata</taxon>
        <taxon>Psoroptidia</taxon>
        <taxon>Analgoidea</taxon>
        <taxon>Pyroglyphidae</taxon>
        <taxon>Dermatophagoidinae</taxon>
        <taxon>Dermatophagoides</taxon>
    </lineage>
</organism>
<protein>
    <submittedName>
        <fullName evidence="5">Uncharacterized protein</fullName>
    </submittedName>
</protein>
<dbReference type="GO" id="GO:0009653">
    <property type="term" value="P:anatomical structure morphogenesis"/>
    <property type="evidence" value="ECO:0007669"/>
    <property type="project" value="TreeGrafter"/>
</dbReference>
<feature type="region of interest" description="Disordered" evidence="1">
    <location>
        <begin position="547"/>
        <end position="572"/>
    </location>
</feature>
<feature type="domain" description="ZP" evidence="4">
    <location>
        <begin position="303"/>
        <end position="543"/>
    </location>
</feature>
<reference evidence="5" key="2">
    <citation type="journal article" date="2022" name="Res Sq">
        <title>Comparative Genomics Reveals Insights into the Divergent Evolution of Astigmatic Mites and Household Pest Adaptations.</title>
        <authorList>
            <person name="Xiong Q."/>
            <person name="Wan A.T.-Y."/>
            <person name="Liu X.-Y."/>
            <person name="Fung C.S.-H."/>
            <person name="Xiao X."/>
            <person name="Malainual N."/>
            <person name="Hou J."/>
            <person name="Wang L."/>
            <person name="Wang M."/>
            <person name="Yang K."/>
            <person name="Cui Y."/>
            <person name="Leung E."/>
            <person name="Nong W."/>
            <person name="Shin S.-K."/>
            <person name="Au S."/>
            <person name="Jeong K.Y."/>
            <person name="Chew F.T."/>
            <person name="Hui J."/>
            <person name="Leung T.F."/>
            <person name="Tungtrongchitr A."/>
            <person name="Zhong N."/>
            <person name="Liu Z."/>
            <person name="Tsui S."/>
        </authorList>
    </citation>
    <scope>NUCLEOTIDE SEQUENCE</scope>
    <source>
        <strain evidence="5">Derf</strain>
        <tissue evidence="5">Whole organism</tissue>
    </source>
</reference>
<dbReference type="InterPro" id="IPR056953">
    <property type="entry name" value="CUT_N"/>
</dbReference>
<dbReference type="Gene3D" id="3.50.4.10">
    <property type="entry name" value="Hepatocyte Growth Factor"/>
    <property type="match status" value="2"/>
</dbReference>
<dbReference type="PANTHER" id="PTHR47327:SF2">
    <property type="entry name" value="FI18240P1-RELATED"/>
    <property type="match status" value="1"/>
</dbReference>
<keyword evidence="2" id="KW-0812">Transmembrane</keyword>
<dbReference type="PANTHER" id="PTHR47327">
    <property type="entry name" value="FI18240P1-RELATED"/>
    <property type="match status" value="1"/>
</dbReference>
<gene>
    <name evidence="5" type="ORF">DERF_004768</name>
</gene>
<name>A0A922I5N8_DERFA</name>
<evidence type="ECO:0000313" key="6">
    <source>
        <dbReference type="Proteomes" id="UP000790347"/>
    </source>
</evidence>
<reference evidence="5" key="1">
    <citation type="submission" date="2013-05" db="EMBL/GenBank/DDBJ databases">
        <authorList>
            <person name="Yim A.K.Y."/>
            <person name="Chan T.F."/>
            <person name="Ji K.M."/>
            <person name="Liu X.Y."/>
            <person name="Zhou J.W."/>
            <person name="Li R.Q."/>
            <person name="Yang K.Y."/>
            <person name="Li J."/>
            <person name="Li M."/>
            <person name="Law P.T.W."/>
            <person name="Wu Y.L."/>
            <person name="Cai Z.L."/>
            <person name="Qin H."/>
            <person name="Bao Y."/>
            <person name="Leung R.K.K."/>
            <person name="Ng P.K.S."/>
            <person name="Zou J."/>
            <person name="Zhong X.J."/>
            <person name="Ran P.X."/>
            <person name="Zhong N.S."/>
            <person name="Liu Z.G."/>
            <person name="Tsui S.K.W."/>
        </authorList>
    </citation>
    <scope>NUCLEOTIDE SEQUENCE</scope>
    <source>
        <strain evidence="5">Derf</strain>
        <tissue evidence="5">Whole organism</tissue>
    </source>
</reference>
<keyword evidence="2" id="KW-1133">Transmembrane helix</keyword>
<dbReference type="PROSITE" id="PS51034">
    <property type="entry name" value="ZP_2"/>
    <property type="match status" value="1"/>
</dbReference>
<proteinExistence type="predicted"/>
<evidence type="ECO:0000256" key="2">
    <source>
        <dbReference type="SAM" id="Phobius"/>
    </source>
</evidence>
<dbReference type="Proteomes" id="UP000790347">
    <property type="component" value="Unassembled WGS sequence"/>
</dbReference>
<dbReference type="InterPro" id="IPR003609">
    <property type="entry name" value="Pan_app"/>
</dbReference>
<dbReference type="AlphaFoldDB" id="A0A922I5N8"/>
<dbReference type="PROSITE" id="PS50948">
    <property type="entry name" value="PAN"/>
    <property type="match status" value="3"/>
</dbReference>
<dbReference type="CDD" id="cd01099">
    <property type="entry name" value="PAN_AP_HGF"/>
    <property type="match status" value="1"/>
</dbReference>
<evidence type="ECO:0000256" key="1">
    <source>
        <dbReference type="SAM" id="MobiDB-lite"/>
    </source>
</evidence>
<keyword evidence="6" id="KW-1185">Reference proteome</keyword>
<dbReference type="EMBL" id="ASGP02000002">
    <property type="protein sequence ID" value="KAH9521091.1"/>
    <property type="molecule type" value="Genomic_DNA"/>
</dbReference>
<evidence type="ECO:0000259" key="4">
    <source>
        <dbReference type="PROSITE" id="PS51034"/>
    </source>
</evidence>
<dbReference type="SMART" id="SM00241">
    <property type="entry name" value="ZP"/>
    <property type="match status" value="1"/>
</dbReference>
<accession>A0A922I5N8</accession>
<feature type="transmembrane region" description="Helical" evidence="2">
    <location>
        <begin position="634"/>
        <end position="658"/>
    </location>
</feature>
<evidence type="ECO:0000313" key="5">
    <source>
        <dbReference type="EMBL" id="KAH9521091.1"/>
    </source>
</evidence>
<feature type="domain" description="Apple" evidence="3">
    <location>
        <begin position="216"/>
        <end position="297"/>
    </location>
</feature>